<proteinExistence type="predicted"/>
<reference evidence="3" key="1">
    <citation type="submission" date="2016-11" db="EMBL/GenBank/DDBJ databases">
        <authorList>
            <person name="Varghese N."/>
            <person name="Submissions S."/>
        </authorList>
    </citation>
    <scope>NUCLEOTIDE SEQUENCE [LARGE SCALE GENOMIC DNA]</scope>
    <source>
        <strain evidence="3">DSM 6637</strain>
    </source>
</reference>
<keyword evidence="1" id="KW-0812">Transmembrane</keyword>
<dbReference type="Proteomes" id="UP000184444">
    <property type="component" value="Unassembled WGS sequence"/>
</dbReference>
<feature type="transmembrane region" description="Helical" evidence="1">
    <location>
        <begin position="373"/>
        <end position="397"/>
    </location>
</feature>
<keyword evidence="1" id="KW-0472">Membrane</keyword>
<sequence>MATVAAVAQVKLTLVDNVTAGIKRIQAAFTRLSQRIGLDRIARSARNLGREIRAVGEGFKRTTSRLGRLTAAIGLDSGGLLAVTAALVRQTTTLSVELDGLSRRAGVSAEALQELKHAASTRGVELNTLTDGFRELNLRAGQFIRTGKGPAADAFKRLGYSASILKQRMEDPAALLGEIIEQTSKLDQQSQMRVLNDIFGGSAGADFVKMAGMSAEEIWGLRVEARKLGIVLGDDVVAAAADLDTAWSGLMKRFEGMRLRIGAGLIPVFQQAVDTITEWVDANRELIRTRIERVVDGITRAIRAILDPASELRQRFASLVEGFSRFYENIRPVIDYIGGPAVAALALLALYVSGPLLSSIGLLSLGLGHLAKVIMATPFGWFLASVAAVAASAYVLWQRWDEFLAYWSGLWGRVTVAFDEGFMQGVAALLLEFNPVVHIVRGIDAVFEYFTGISLLEVGRELLLSLDRGFASVIGTCVDTVNGLVGDLVDMLMAKVSAWYDAGRAFVVGIWEGIKAGWSALSNWVSGAVDGLVAKITG</sequence>
<dbReference type="RefSeq" id="WP_073060060.1">
    <property type="nucleotide sequence ID" value="NZ_FRCK01000001.1"/>
</dbReference>
<name>A0A1M7CWQ0_9RHOB</name>
<evidence type="ECO:0000313" key="3">
    <source>
        <dbReference type="Proteomes" id="UP000184444"/>
    </source>
</evidence>
<keyword evidence="1" id="KW-1133">Transmembrane helix</keyword>
<evidence type="ECO:0000256" key="1">
    <source>
        <dbReference type="SAM" id="Phobius"/>
    </source>
</evidence>
<dbReference type="EMBL" id="FRCK01000001">
    <property type="protein sequence ID" value="SHL71587.1"/>
    <property type="molecule type" value="Genomic_DNA"/>
</dbReference>
<dbReference type="OrthoDB" id="7311517at2"/>
<dbReference type="AlphaFoldDB" id="A0A1M7CWQ0"/>
<gene>
    <name evidence="2" type="ORF">SAMN05444389_1013</name>
</gene>
<feature type="transmembrane region" description="Helical" evidence="1">
    <location>
        <begin position="333"/>
        <end position="353"/>
    </location>
</feature>
<evidence type="ECO:0008006" key="4">
    <source>
        <dbReference type="Google" id="ProtNLM"/>
    </source>
</evidence>
<keyword evidence="3" id="KW-1185">Reference proteome</keyword>
<protein>
    <recommendedName>
        <fullName evidence="4">Phage tail tape measure protein, TP901 family, core region</fullName>
    </recommendedName>
</protein>
<evidence type="ECO:0000313" key="2">
    <source>
        <dbReference type="EMBL" id="SHL71587.1"/>
    </source>
</evidence>
<organism evidence="2 3">
    <name type="scientific">Paracoccus solventivorans</name>
    <dbReference type="NCBI Taxonomy" id="53463"/>
    <lineage>
        <taxon>Bacteria</taxon>
        <taxon>Pseudomonadati</taxon>
        <taxon>Pseudomonadota</taxon>
        <taxon>Alphaproteobacteria</taxon>
        <taxon>Rhodobacterales</taxon>
        <taxon>Paracoccaceae</taxon>
        <taxon>Paracoccus</taxon>
    </lineage>
</organism>
<accession>A0A1M7CWQ0</accession>
<dbReference type="STRING" id="53463.SAMN05444389_1013"/>